<evidence type="ECO:0000313" key="5">
    <source>
        <dbReference type="Proteomes" id="UP000294820"/>
    </source>
</evidence>
<dbReference type="SUPFAM" id="SSF51735">
    <property type="entry name" value="NAD(P)-binding Rossmann-fold domains"/>
    <property type="match status" value="1"/>
</dbReference>
<dbReference type="GO" id="GO:0016020">
    <property type="term" value="C:membrane"/>
    <property type="evidence" value="ECO:0007669"/>
    <property type="project" value="TreeGrafter"/>
</dbReference>
<accession>A0A375A565</accession>
<dbReference type="InterPro" id="IPR002347">
    <property type="entry name" value="SDR_fam"/>
</dbReference>
<dbReference type="PANTHER" id="PTHR44196:SF1">
    <property type="entry name" value="DEHYDROGENASE_REDUCTASE SDR FAMILY MEMBER 7B"/>
    <property type="match status" value="1"/>
</dbReference>
<reference evidence="4 5" key="1">
    <citation type="submission" date="2016-09" db="EMBL/GenBank/DDBJ databases">
        <authorList>
            <person name="Reverchon S."/>
            <person name="Nasser W."/>
            <person name="Leonard S."/>
            <person name="Brochier C."/>
            <person name="Duprey A."/>
        </authorList>
    </citation>
    <scope>NUCLEOTIDE SEQUENCE [LARGE SCALE GENOMIC DNA]</scope>
    <source>
        <strain evidence="4 5">174/2</strain>
    </source>
</reference>
<dbReference type="EMBL" id="LT615367">
    <property type="protein sequence ID" value="SLM61192.1"/>
    <property type="molecule type" value="Genomic_DNA"/>
</dbReference>
<protein>
    <submittedName>
        <fullName evidence="4">Short-chain dehydrogenase/reductase SDR</fullName>
    </submittedName>
</protein>
<dbReference type="KEGG" id="daq:DAQ1742_00049"/>
<evidence type="ECO:0000256" key="1">
    <source>
        <dbReference type="ARBA" id="ARBA00006484"/>
    </source>
</evidence>
<evidence type="ECO:0000256" key="2">
    <source>
        <dbReference type="ARBA" id="ARBA00023002"/>
    </source>
</evidence>
<dbReference type="AlphaFoldDB" id="A0A375A565"/>
<dbReference type="Pfam" id="PF00106">
    <property type="entry name" value="adh_short"/>
    <property type="match status" value="1"/>
</dbReference>
<evidence type="ECO:0000313" key="4">
    <source>
        <dbReference type="EMBL" id="SLM61192.1"/>
    </source>
</evidence>
<name>A0A375A565_9GAMM</name>
<keyword evidence="2" id="KW-0560">Oxidoreductase</keyword>
<dbReference type="PRINTS" id="PR00081">
    <property type="entry name" value="GDHRDH"/>
</dbReference>
<dbReference type="RefSeq" id="WP_035345241.1">
    <property type="nucleotide sequence ID" value="NZ_LT615367.1"/>
</dbReference>
<dbReference type="GO" id="GO:0016491">
    <property type="term" value="F:oxidoreductase activity"/>
    <property type="evidence" value="ECO:0007669"/>
    <property type="project" value="UniProtKB-KW"/>
</dbReference>
<comment type="similarity">
    <text evidence="1 3">Belongs to the short-chain dehydrogenases/reductases (SDR) family.</text>
</comment>
<dbReference type="Gene3D" id="3.40.50.720">
    <property type="entry name" value="NAD(P)-binding Rossmann-like Domain"/>
    <property type="match status" value="1"/>
</dbReference>
<dbReference type="InterPro" id="IPR036291">
    <property type="entry name" value="NAD(P)-bd_dom_sf"/>
</dbReference>
<organism evidence="4 5">
    <name type="scientific">Dickeya aquatica</name>
    <dbReference type="NCBI Taxonomy" id="1401087"/>
    <lineage>
        <taxon>Bacteria</taxon>
        <taxon>Pseudomonadati</taxon>
        <taxon>Pseudomonadota</taxon>
        <taxon>Gammaproteobacteria</taxon>
        <taxon>Enterobacterales</taxon>
        <taxon>Pectobacteriaceae</taxon>
        <taxon>Dickeya</taxon>
    </lineage>
</organism>
<evidence type="ECO:0000256" key="3">
    <source>
        <dbReference type="RuleBase" id="RU000363"/>
    </source>
</evidence>
<keyword evidence="5" id="KW-1185">Reference proteome</keyword>
<sequence length="260" mass="28573">MKLENKRILLTGAISDIGQELALLLAAKGARLYLAGHNEPALLGLIRRLPNPSHHNILLADLSDEQDRSALAECFPDNARLDILINYIGPPVFRLFATQDYTAITDQLMSTIQAPILLTHALLDCLGKPGIIMNISPALGIGYPGYSVYCAGEAALHRFSEALSHELSYQGVKVLHLSPQLPRGVPDLQAGTQQEPLTCLDSAQQVAQQAASMLEKESTHARQSLRDRLLVCLRTLMPSVADSAIRRRFDKHRHRAKGHE</sequence>
<dbReference type="PRINTS" id="PR00080">
    <property type="entry name" value="SDRFAMILY"/>
</dbReference>
<dbReference type="Proteomes" id="UP000294820">
    <property type="component" value="Chromosome 1"/>
</dbReference>
<gene>
    <name evidence="4" type="ORF">DAQ1742_00049</name>
</gene>
<dbReference type="PANTHER" id="PTHR44196">
    <property type="entry name" value="DEHYDROGENASE/REDUCTASE SDR FAMILY MEMBER 7B"/>
    <property type="match status" value="1"/>
</dbReference>
<proteinExistence type="inferred from homology"/>